<reference evidence="2" key="1">
    <citation type="submission" date="2022-11" db="EMBL/GenBank/DDBJ databases">
        <title>Centuries of genome instability and evolution in soft-shell clam transmissible cancer (bioRxiv).</title>
        <authorList>
            <person name="Hart S.F.M."/>
            <person name="Yonemitsu M.A."/>
            <person name="Giersch R.M."/>
            <person name="Beal B.F."/>
            <person name="Arriagada G."/>
            <person name="Davis B.W."/>
            <person name="Ostrander E.A."/>
            <person name="Goff S.P."/>
            <person name="Metzger M.J."/>
        </authorList>
    </citation>
    <scope>NUCLEOTIDE SEQUENCE</scope>
    <source>
        <strain evidence="2">MELC-2E11</strain>
        <tissue evidence="2">Siphon/mantle</tissue>
    </source>
</reference>
<sequence>MRWALHCWRRAYTWGGFDIVGVAPTHAVDFTLLAWRRHMWWIRRCWRRAYTWDRLYIVGVAPTHGVGSTLLASRRHMRRVRHCWHSAYAWGGFGVVDVSHGNADTWGGFDIVGVAPTHGSYSTTGALMMTKTGEVSTRYNGTDLYWFDPLRATEL</sequence>
<organism evidence="2 3">
    <name type="scientific">Mya arenaria</name>
    <name type="common">Soft-shell clam</name>
    <dbReference type="NCBI Taxonomy" id="6604"/>
    <lineage>
        <taxon>Eukaryota</taxon>
        <taxon>Metazoa</taxon>
        <taxon>Spiralia</taxon>
        <taxon>Lophotrochozoa</taxon>
        <taxon>Mollusca</taxon>
        <taxon>Bivalvia</taxon>
        <taxon>Autobranchia</taxon>
        <taxon>Heteroconchia</taxon>
        <taxon>Euheterodonta</taxon>
        <taxon>Imparidentia</taxon>
        <taxon>Neoheterodontei</taxon>
        <taxon>Myida</taxon>
        <taxon>Myoidea</taxon>
        <taxon>Myidae</taxon>
        <taxon>Mya</taxon>
    </lineage>
</organism>
<gene>
    <name evidence="2" type="ORF">MAR_016685</name>
</gene>
<keyword evidence="3" id="KW-1185">Reference proteome</keyword>
<name>A0ABY7E9M4_MYAAR</name>
<proteinExistence type="predicted"/>
<dbReference type="EMBL" id="CP111017">
    <property type="protein sequence ID" value="WAR06727.1"/>
    <property type="molecule type" value="Genomic_DNA"/>
</dbReference>
<evidence type="ECO:0000313" key="2">
    <source>
        <dbReference type="EMBL" id="WAR06727.1"/>
    </source>
</evidence>
<keyword evidence="1" id="KW-0472">Membrane</keyword>
<keyword evidence="1" id="KW-1133">Transmembrane helix</keyword>
<evidence type="ECO:0000313" key="3">
    <source>
        <dbReference type="Proteomes" id="UP001164746"/>
    </source>
</evidence>
<evidence type="ECO:0000256" key="1">
    <source>
        <dbReference type="SAM" id="Phobius"/>
    </source>
</evidence>
<keyword evidence="1" id="KW-0812">Transmembrane</keyword>
<dbReference type="Proteomes" id="UP001164746">
    <property type="component" value="Chromosome 6"/>
</dbReference>
<accession>A0ABY7E9M4</accession>
<protein>
    <submittedName>
        <fullName evidence="2">Uncharacterized protein</fullName>
    </submittedName>
</protein>
<feature type="transmembrane region" description="Helical" evidence="1">
    <location>
        <begin position="55"/>
        <end position="72"/>
    </location>
</feature>
<feature type="transmembrane region" description="Helical" evidence="1">
    <location>
        <begin position="12"/>
        <end position="35"/>
    </location>
</feature>